<dbReference type="GO" id="GO:0008237">
    <property type="term" value="F:metallopeptidase activity"/>
    <property type="evidence" value="ECO:0007669"/>
    <property type="project" value="UniProtKB-KW"/>
</dbReference>
<keyword evidence="8" id="KW-1185">Reference proteome</keyword>
<keyword evidence="3" id="KW-0862">Zinc</keyword>
<evidence type="ECO:0000313" key="8">
    <source>
        <dbReference type="Proteomes" id="UP000001903"/>
    </source>
</evidence>
<comment type="cofactor">
    <cofactor evidence="1">
        <name>Zn(2+)</name>
        <dbReference type="ChEBI" id="CHEBI:29105"/>
    </cofactor>
</comment>
<proteinExistence type="predicted"/>
<organism evidence="7 8">
    <name type="scientific">Haloterrigena turkmenica (strain ATCC 51198 / DSM 5511 / JCM 9101 / NCIMB 13204 / VKM B-1734 / 4k)</name>
    <name type="common">Halococcus turkmenicus</name>
    <dbReference type="NCBI Taxonomy" id="543526"/>
    <lineage>
        <taxon>Archaea</taxon>
        <taxon>Methanobacteriati</taxon>
        <taxon>Methanobacteriota</taxon>
        <taxon>Stenosarchaea group</taxon>
        <taxon>Halobacteria</taxon>
        <taxon>Halobacteriales</taxon>
        <taxon>Natrialbaceae</taxon>
        <taxon>Haloterrigena</taxon>
    </lineage>
</organism>
<geneLocation type="plasmid" evidence="7 8">
    <name>pHTUR03</name>
</geneLocation>
<sequence>MLSVGIGAATETIEEKNSTGEGEQIDAVDAAAQREKAETRHKKTSHSSDGATQEQPVPSQLQYGWQSAPDTGFADVGGMESLKTEAERSVIRPLTQLDAAYERFNISPPNGILFYGPPGTGKTLFARAIAGELGHPYLELSAGDIKSRWVNESTEQVNQLFAEAAQFDRCVIFIDEIDALLASRDNNLHREHAQVVNEFLAHLDADDPNYLVIAATNRAELLDEAATRRGRFDQQYELGLPDRDAREAIFRVQLDELPTDLDNNAYRKMAEQTEGLSSADIVGIVDDAAMRAAERDADELTLEDLHMSLPDKPDQRS</sequence>
<keyword evidence="4" id="KW-0378">Hydrolase</keyword>
<dbReference type="GO" id="GO:0006508">
    <property type="term" value="P:proteolysis"/>
    <property type="evidence" value="ECO:0007669"/>
    <property type="project" value="TreeGrafter"/>
</dbReference>
<dbReference type="InterPro" id="IPR003959">
    <property type="entry name" value="ATPase_AAA_core"/>
</dbReference>
<dbReference type="GO" id="GO:0004176">
    <property type="term" value="F:ATP-dependent peptidase activity"/>
    <property type="evidence" value="ECO:0007669"/>
    <property type="project" value="TreeGrafter"/>
</dbReference>
<dbReference type="Pfam" id="PF17862">
    <property type="entry name" value="AAA_lid_3"/>
    <property type="match status" value="1"/>
</dbReference>
<evidence type="ECO:0000256" key="1">
    <source>
        <dbReference type="ARBA" id="ARBA00001947"/>
    </source>
</evidence>
<evidence type="ECO:0000256" key="2">
    <source>
        <dbReference type="ARBA" id="ARBA00022723"/>
    </source>
</evidence>
<evidence type="ECO:0000256" key="5">
    <source>
        <dbReference type="SAM" id="MobiDB-lite"/>
    </source>
</evidence>
<dbReference type="HOGENOM" id="CLU_000688_21_3_2"/>
<feature type="domain" description="AAA+ ATPase" evidence="6">
    <location>
        <begin position="108"/>
        <end position="242"/>
    </location>
</feature>
<dbReference type="PANTHER" id="PTHR23076">
    <property type="entry name" value="METALLOPROTEASE M41 FTSH"/>
    <property type="match status" value="1"/>
</dbReference>
<dbReference type="Proteomes" id="UP000001903">
    <property type="component" value="Plasmid pHTUR03"/>
</dbReference>
<dbReference type="KEGG" id="htu:Htur_4998"/>
<dbReference type="InterPro" id="IPR041569">
    <property type="entry name" value="AAA_lid_3"/>
</dbReference>
<feature type="compositionally biased region" description="Polar residues" evidence="5">
    <location>
        <begin position="47"/>
        <end position="69"/>
    </location>
</feature>
<dbReference type="GO" id="GO:0046872">
    <property type="term" value="F:metal ion binding"/>
    <property type="evidence" value="ECO:0007669"/>
    <property type="project" value="UniProtKB-KW"/>
</dbReference>
<dbReference type="InterPro" id="IPR027417">
    <property type="entry name" value="P-loop_NTPase"/>
</dbReference>
<dbReference type="SUPFAM" id="SSF52540">
    <property type="entry name" value="P-loop containing nucleoside triphosphate hydrolases"/>
    <property type="match status" value="1"/>
</dbReference>
<dbReference type="GO" id="GO:0016887">
    <property type="term" value="F:ATP hydrolysis activity"/>
    <property type="evidence" value="ECO:0007669"/>
    <property type="project" value="InterPro"/>
</dbReference>
<dbReference type="EMBL" id="CP001863">
    <property type="protein sequence ID" value="ADB63727.1"/>
    <property type="molecule type" value="Genomic_DNA"/>
</dbReference>
<keyword evidence="4" id="KW-0645">Protease</keyword>
<dbReference type="Pfam" id="PF00004">
    <property type="entry name" value="AAA"/>
    <property type="match status" value="1"/>
</dbReference>
<evidence type="ECO:0000256" key="3">
    <source>
        <dbReference type="ARBA" id="ARBA00022833"/>
    </source>
</evidence>
<reference evidence="7 8" key="1">
    <citation type="journal article" date="2010" name="Stand. Genomic Sci.">
        <title>Complete genome sequence of Haloterrigena turkmenica type strain (4k).</title>
        <authorList>
            <person name="Saunders E."/>
            <person name="Tindall B.J."/>
            <person name="Fahnrich R."/>
            <person name="Lapidus A."/>
            <person name="Copeland A."/>
            <person name="Del Rio T.G."/>
            <person name="Lucas S."/>
            <person name="Chen F."/>
            <person name="Tice H."/>
            <person name="Cheng J.F."/>
            <person name="Han C."/>
            <person name="Detter J.C."/>
            <person name="Bruce D."/>
            <person name="Goodwin L."/>
            <person name="Chain P."/>
            <person name="Pitluck S."/>
            <person name="Pati A."/>
            <person name="Ivanova N."/>
            <person name="Mavromatis K."/>
            <person name="Chen A."/>
            <person name="Palaniappan K."/>
            <person name="Land M."/>
            <person name="Hauser L."/>
            <person name="Chang Y.J."/>
            <person name="Jeffries C.D."/>
            <person name="Brettin T."/>
            <person name="Rohde M."/>
            <person name="Goker M."/>
            <person name="Bristow J."/>
            <person name="Eisen J.A."/>
            <person name="Markowitz V."/>
            <person name="Hugenholtz P."/>
            <person name="Klenk H.P."/>
            <person name="Kyrpides N.C."/>
        </authorList>
    </citation>
    <scope>NUCLEOTIDE SEQUENCE [LARGE SCALE GENOMIC DNA]</scope>
    <source>
        <strain evidence="8">ATCC 51198 / DSM 5511 / JCM 9101 / NCIMB 13204 / VKM B-1734 / 4k</strain>
    </source>
</reference>
<dbReference type="AlphaFoldDB" id="D2S2Y0"/>
<dbReference type="Gene3D" id="3.40.50.300">
    <property type="entry name" value="P-loop containing nucleotide triphosphate hydrolases"/>
    <property type="match status" value="1"/>
</dbReference>
<evidence type="ECO:0000313" key="7">
    <source>
        <dbReference type="EMBL" id="ADB63727.1"/>
    </source>
</evidence>
<dbReference type="GO" id="GO:0005524">
    <property type="term" value="F:ATP binding"/>
    <property type="evidence" value="ECO:0007669"/>
    <property type="project" value="InterPro"/>
</dbReference>
<dbReference type="InterPro" id="IPR003593">
    <property type="entry name" value="AAA+_ATPase"/>
</dbReference>
<dbReference type="CDD" id="cd19481">
    <property type="entry name" value="RecA-like_protease"/>
    <property type="match status" value="1"/>
</dbReference>
<dbReference type="SMART" id="SM00382">
    <property type="entry name" value="AAA"/>
    <property type="match status" value="1"/>
</dbReference>
<evidence type="ECO:0000256" key="4">
    <source>
        <dbReference type="ARBA" id="ARBA00023049"/>
    </source>
</evidence>
<keyword evidence="2" id="KW-0479">Metal-binding</keyword>
<keyword evidence="4" id="KW-0482">Metalloprotease</keyword>
<gene>
    <name evidence="7" type="ordered locus">Htur_4998</name>
</gene>
<dbReference type="PANTHER" id="PTHR23076:SF97">
    <property type="entry name" value="ATP-DEPENDENT ZINC METALLOPROTEASE YME1L1"/>
    <property type="match status" value="1"/>
</dbReference>
<name>D2S2Y0_HALTV</name>
<keyword evidence="7" id="KW-0614">Plasmid</keyword>
<feature type="region of interest" description="Disordered" evidence="5">
    <location>
        <begin position="1"/>
        <end position="77"/>
    </location>
</feature>
<protein>
    <submittedName>
        <fullName evidence="7">AAA ATPase central domain protein</fullName>
    </submittedName>
</protein>
<accession>D2S2Y0</accession>
<evidence type="ECO:0000259" key="6">
    <source>
        <dbReference type="SMART" id="SM00382"/>
    </source>
</evidence>
<dbReference type="Gene3D" id="1.10.8.60">
    <property type="match status" value="1"/>
</dbReference>